<evidence type="ECO:0000313" key="1">
    <source>
        <dbReference type="EMBL" id="JAH01033.1"/>
    </source>
</evidence>
<dbReference type="EMBL" id="GBXM01107544">
    <property type="protein sequence ID" value="JAH01033.1"/>
    <property type="molecule type" value="Transcribed_RNA"/>
</dbReference>
<protein>
    <submittedName>
        <fullName evidence="1">Uncharacterized protein</fullName>
    </submittedName>
</protein>
<reference evidence="1" key="1">
    <citation type="submission" date="2014-11" db="EMBL/GenBank/DDBJ databases">
        <authorList>
            <person name="Amaro Gonzalez C."/>
        </authorList>
    </citation>
    <scope>NUCLEOTIDE SEQUENCE</scope>
</reference>
<name>A0A0E9PB05_ANGAN</name>
<proteinExistence type="predicted"/>
<sequence length="80" mass="9210">MCQDAPLLLTATVNTQCFTVLIVYKYLAPLWGSSLWSVLSSEMLLDVMFCCTNRVHITVLFENQIWAGHPDKFILREMLE</sequence>
<reference evidence="1" key="2">
    <citation type="journal article" date="2015" name="Fish Shellfish Immunol.">
        <title>Early steps in the European eel (Anguilla anguilla)-Vibrio vulnificus interaction in the gills: Role of the RtxA13 toxin.</title>
        <authorList>
            <person name="Callol A."/>
            <person name="Pajuelo D."/>
            <person name="Ebbesson L."/>
            <person name="Teles M."/>
            <person name="MacKenzie S."/>
            <person name="Amaro C."/>
        </authorList>
    </citation>
    <scope>NUCLEOTIDE SEQUENCE</scope>
</reference>
<dbReference type="AlphaFoldDB" id="A0A0E9PB05"/>
<accession>A0A0E9PB05</accession>
<organism evidence="1">
    <name type="scientific">Anguilla anguilla</name>
    <name type="common">European freshwater eel</name>
    <name type="synonym">Muraena anguilla</name>
    <dbReference type="NCBI Taxonomy" id="7936"/>
    <lineage>
        <taxon>Eukaryota</taxon>
        <taxon>Metazoa</taxon>
        <taxon>Chordata</taxon>
        <taxon>Craniata</taxon>
        <taxon>Vertebrata</taxon>
        <taxon>Euteleostomi</taxon>
        <taxon>Actinopterygii</taxon>
        <taxon>Neopterygii</taxon>
        <taxon>Teleostei</taxon>
        <taxon>Anguilliformes</taxon>
        <taxon>Anguillidae</taxon>
        <taxon>Anguilla</taxon>
    </lineage>
</organism>